<feature type="binding site" evidence="7">
    <location>
        <position position="119"/>
    </location>
    <ligand>
        <name>ATP</name>
        <dbReference type="ChEBI" id="CHEBI:30616"/>
    </ligand>
</feature>
<dbReference type="Gene3D" id="1.10.510.10">
    <property type="entry name" value="Transferase(Phosphotransferase) domain 1"/>
    <property type="match status" value="1"/>
</dbReference>
<evidence type="ECO:0000256" key="9">
    <source>
        <dbReference type="SAM" id="Phobius"/>
    </source>
</evidence>
<evidence type="ECO:0000256" key="1">
    <source>
        <dbReference type="ARBA" id="ARBA00012513"/>
    </source>
</evidence>
<evidence type="ECO:0000313" key="11">
    <source>
        <dbReference type="EMBL" id="QJX00424.1"/>
    </source>
</evidence>
<dbReference type="SMART" id="SM00220">
    <property type="entry name" value="S_TKc"/>
    <property type="match status" value="1"/>
</dbReference>
<dbReference type="InterPro" id="IPR017441">
    <property type="entry name" value="Protein_kinase_ATP_BS"/>
</dbReference>
<evidence type="ECO:0000256" key="8">
    <source>
        <dbReference type="SAM" id="MobiDB-lite"/>
    </source>
</evidence>
<feature type="transmembrane region" description="Helical" evidence="9">
    <location>
        <begin position="402"/>
        <end position="427"/>
    </location>
</feature>
<protein>
    <recommendedName>
        <fullName evidence="1">non-specific serine/threonine protein kinase</fullName>
        <ecNumber evidence="1">2.7.11.1</ecNumber>
    </recommendedName>
</protein>
<feature type="domain" description="Protein kinase" evidence="10">
    <location>
        <begin position="90"/>
        <end position="377"/>
    </location>
</feature>
<dbReference type="SUPFAM" id="SSF56112">
    <property type="entry name" value="Protein kinase-like (PK-like)"/>
    <property type="match status" value="1"/>
</dbReference>
<feature type="region of interest" description="Disordered" evidence="8">
    <location>
        <begin position="657"/>
        <end position="682"/>
    </location>
</feature>
<dbReference type="GO" id="GO:0004674">
    <property type="term" value="F:protein serine/threonine kinase activity"/>
    <property type="evidence" value="ECO:0007669"/>
    <property type="project" value="UniProtKB-KW"/>
</dbReference>
<keyword evidence="12" id="KW-1185">Reference proteome</keyword>
<keyword evidence="3" id="KW-0808">Transferase</keyword>
<dbReference type="PANTHER" id="PTHR43289:SF34">
    <property type="entry name" value="SERINE_THREONINE-PROTEIN KINASE YBDM-RELATED"/>
    <property type="match status" value="1"/>
</dbReference>
<dbReference type="EMBL" id="CP053452">
    <property type="protein sequence ID" value="QJX00424.1"/>
    <property type="molecule type" value="Genomic_DNA"/>
</dbReference>
<keyword evidence="9" id="KW-1133">Transmembrane helix</keyword>
<evidence type="ECO:0000256" key="3">
    <source>
        <dbReference type="ARBA" id="ARBA00022679"/>
    </source>
</evidence>
<dbReference type="GO" id="GO:0005524">
    <property type="term" value="F:ATP binding"/>
    <property type="evidence" value="ECO:0007669"/>
    <property type="project" value="UniProtKB-UniRule"/>
</dbReference>
<gene>
    <name evidence="11" type="ORF">FTUN_8054</name>
</gene>
<name>A0A6M5Z4L9_9BACT</name>
<evidence type="ECO:0000256" key="2">
    <source>
        <dbReference type="ARBA" id="ARBA00022527"/>
    </source>
</evidence>
<keyword evidence="9" id="KW-0472">Membrane</keyword>
<reference evidence="12" key="1">
    <citation type="submission" date="2020-05" db="EMBL/GenBank/DDBJ databases">
        <title>Frigoriglobus tundricola gen. nov., sp. nov., a psychrotolerant cellulolytic planctomycete of the family Gemmataceae with two divergent copies of 16S rRNA gene.</title>
        <authorList>
            <person name="Kulichevskaya I.S."/>
            <person name="Ivanova A.A."/>
            <person name="Naumoff D.G."/>
            <person name="Beletsky A.V."/>
            <person name="Rijpstra W.I.C."/>
            <person name="Sinninghe Damste J.S."/>
            <person name="Mardanov A.V."/>
            <person name="Ravin N.V."/>
            <person name="Dedysh S.N."/>
        </authorList>
    </citation>
    <scope>NUCLEOTIDE SEQUENCE [LARGE SCALE GENOMIC DNA]</scope>
    <source>
        <strain evidence="12">PL17</strain>
    </source>
</reference>
<dbReference type="AlphaFoldDB" id="A0A6M5Z4L9"/>
<keyword evidence="6 7" id="KW-0067">ATP-binding</keyword>
<dbReference type="Proteomes" id="UP000503447">
    <property type="component" value="Chromosome"/>
</dbReference>
<dbReference type="RefSeq" id="WP_227254616.1">
    <property type="nucleotide sequence ID" value="NZ_CP053452.2"/>
</dbReference>
<dbReference type="InterPro" id="IPR008271">
    <property type="entry name" value="Ser/Thr_kinase_AS"/>
</dbReference>
<evidence type="ECO:0000313" key="12">
    <source>
        <dbReference type="Proteomes" id="UP000503447"/>
    </source>
</evidence>
<keyword evidence="9" id="KW-0812">Transmembrane</keyword>
<dbReference type="PANTHER" id="PTHR43289">
    <property type="entry name" value="MITOGEN-ACTIVATED PROTEIN KINASE KINASE KINASE 20-RELATED"/>
    <property type="match status" value="1"/>
</dbReference>
<keyword evidence="2 11" id="KW-0723">Serine/threonine-protein kinase</keyword>
<keyword evidence="5 11" id="KW-0418">Kinase</keyword>
<keyword evidence="4 7" id="KW-0547">Nucleotide-binding</keyword>
<dbReference type="PROSITE" id="PS50011">
    <property type="entry name" value="PROTEIN_KINASE_DOM"/>
    <property type="match status" value="1"/>
</dbReference>
<dbReference type="Pfam" id="PF00069">
    <property type="entry name" value="Pkinase"/>
    <property type="match status" value="1"/>
</dbReference>
<dbReference type="InterPro" id="IPR000719">
    <property type="entry name" value="Prot_kinase_dom"/>
</dbReference>
<evidence type="ECO:0000256" key="4">
    <source>
        <dbReference type="ARBA" id="ARBA00022741"/>
    </source>
</evidence>
<dbReference type="EC" id="2.7.11.1" evidence="1"/>
<evidence type="ECO:0000256" key="5">
    <source>
        <dbReference type="ARBA" id="ARBA00022777"/>
    </source>
</evidence>
<evidence type="ECO:0000256" key="6">
    <source>
        <dbReference type="ARBA" id="ARBA00022840"/>
    </source>
</evidence>
<organism evidence="11 12">
    <name type="scientific">Frigoriglobus tundricola</name>
    <dbReference type="NCBI Taxonomy" id="2774151"/>
    <lineage>
        <taxon>Bacteria</taxon>
        <taxon>Pseudomonadati</taxon>
        <taxon>Planctomycetota</taxon>
        <taxon>Planctomycetia</taxon>
        <taxon>Gemmatales</taxon>
        <taxon>Gemmataceae</taxon>
        <taxon>Frigoriglobus</taxon>
    </lineage>
</organism>
<accession>A0A6M5Z4L9</accession>
<dbReference type="FunFam" id="1.10.510.10:FF:000021">
    <property type="entry name" value="Serine/threonine protein kinase"/>
    <property type="match status" value="1"/>
</dbReference>
<sequence>MTPVPSDRDDRLNEVLLAYLEACESGREPDRAGLLTAHPDLRDDLAAFFAGRDEIERLAGPVRDHSRHTGEGMSQNWAAPDGELGRLGDFRLVREVGRGGMGVVYEAEQLSLRRRVALKVLPFASAIDPRRLQRFKNEATAAAHLRHEHIVPVYAVGCERGVHYYAMQFVDGQSLAALVAELRRPPAGPSAQSTVPVARLSTERTGGGPAHFVWVAGLGQQAARALEHAHQAGIVHRDIKPGNLLLDPGERLWVADFGLAQVAGDSGLTVTGELLGTLRYASPEQALGRRGVVDHRSDVYSLGATLYELLTLRPPFDGRDRNELLRQIADHDPPAPRAINPAVPAALETIVLKALRKDPADRYPTALEFADDLQRFVEHKPIRARCPGFSERFRSWARRHPAAILVCAAVLLLVTAGSVFSAALVGAEQERTRVEQHRAEEAYQRERLRAEEAEARFVLARRAVDELFRVSEEELADRPGMEMLRTRVLRSALAYYQEFLVERRDDPGARAELLETTQHVEKILADLAVLRAATHFYLLCQPVVLDDLQLTARQRPLMSDLTTRVGKEWVESFRDIGLVSPAERGRRAVAQARINEAELHALLTPEQQVRLRQIGLQSEGPGAFRDPAVAAKLALTPVQRERIRVIEDDAAYGWMRGTPTEANGRSATDPQVYNPVQFTQSS</sequence>
<dbReference type="Gene3D" id="3.30.200.20">
    <property type="entry name" value="Phosphorylase Kinase, domain 1"/>
    <property type="match status" value="1"/>
</dbReference>
<dbReference type="InterPro" id="IPR011009">
    <property type="entry name" value="Kinase-like_dom_sf"/>
</dbReference>
<dbReference type="CDD" id="cd14014">
    <property type="entry name" value="STKc_PknB_like"/>
    <property type="match status" value="1"/>
</dbReference>
<evidence type="ECO:0000256" key="7">
    <source>
        <dbReference type="PROSITE-ProRule" id="PRU10141"/>
    </source>
</evidence>
<feature type="compositionally biased region" description="Polar residues" evidence="8">
    <location>
        <begin position="660"/>
        <end position="682"/>
    </location>
</feature>
<dbReference type="KEGG" id="ftj:FTUN_8054"/>
<dbReference type="PROSITE" id="PS00108">
    <property type="entry name" value="PROTEIN_KINASE_ST"/>
    <property type="match status" value="1"/>
</dbReference>
<dbReference type="PROSITE" id="PS00107">
    <property type="entry name" value="PROTEIN_KINASE_ATP"/>
    <property type="match status" value="1"/>
</dbReference>
<evidence type="ECO:0000259" key="10">
    <source>
        <dbReference type="PROSITE" id="PS50011"/>
    </source>
</evidence>
<proteinExistence type="predicted"/>